<keyword evidence="5" id="KW-1185">Reference proteome</keyword>
<dbReference type="Gene3D" id="2.40.50.1000">
    <property type="match status" value="1"/>
</dbReference>
<dbReference type="GO" id="GO:0022627">
    <property type="term" value="C:cytosolic small ribosomal subunit"/>
    <property type="evidence" value="ECO:0007669"/>
    <property type="project" value="TreeGrafter"/>
</dbReference>
<organism evidence="4 5">
    <name type="scientific">Pteropus alecto</name>
    <name type="common">Black flying fox</name>
    <dbReference type="NCBI Taxonomy" id="9402"/>
    <lineage>
        <taxon>Eukaryota</taxon>
        <taxon>Metazoa</taxon>
        <taxon>Chordata</taxon>
        <taxon>Craniata</taxon>
        <taxon>Vertebrata</taxon>
        <taxon>Euteleostomi</taxon>
        <taxon>Mammalia</taxon>
        <taxon>Eutheria</taxon>
        <taxon>Laurasiatheria</taxon>
        <taxon>Chiroptera</taxon>
        <taxon>Yinpterochiroptera</taxon>
        <taxon>Pteropodoidea</taxon>
        <taxon>Pteropodidae</taxon>
        <taxon>Pteropodinae</taxon>
        <taxon>Pteropus</taxon>
    </lineage>
</organism>
<dbReference type="SUPFAM" id="SSF50249">
    <property type="entry name" value="Nucleic acid-binding proteins"/>
    <property type="match status" value="1"/>
</dbReference>
<dbReference type="InterPro" id="IPR012340">
    <property type="entry name" value="NA-bd_OB-fold"/>
</dbReference>
<evidence type="ECO:0000313" key="5">
    <source>
        <dbReference type="Proteomes" id="UP000010552"/>
    </source>
</evidence>
<proteinExistence type="inferred from homology"/>
<evidence type="ECO:0000256" key="3">
    <source>
        <dbReference type="ARBA" id="ARBA00023274"/>
    </source>
</evidence>
<sequence length="86" mass="10046">MKMQRTTIICRDYLHYIRNYNCFEKRRKNVSVHLSLCFRDVQIGDIVTVGEYKPLGKTMHFNILKSQEGMHKASVIDTIFPPPVSS</sequence>
<name>L5KW73_PTEAL</name>
<dbReference type="PANTHER" id="PTHR10744">
    <property type="entry name" value="40S RIBOSOMAL PROTEIN S11 FAMILY MEMBER"/>
    <property type="match status" value="1"/>
</dbReference>
<dbReference type="EMBL" id="KB030544">
    <property type="protein sequence ID" value="ELK15241.1"/>
    <property type="molecule type" value="Genomic_DNA"/>
</dbReference>
<evidence type="ECO:0000256" key="1">
    <source>
        <dbReference type="ARBA" id="ARBA00010254"/>
    </source>
</evidence>
<keyword evidence="2 4" id="KW-0689">Ribosomal protein</keyword>
<dbReference type="GO" id="GO:0003735">
    <property type="term" value="F:structural constituent of ribosome"/>
    <property type="evidence" value="ECO:0007669"/>
    <property type="project" value="InterPro"/>
</dbReference>
<gene>
    <name evidence="4" type="ORF">PAL_GLEAN10000882</name>
</gene>
<dbReference type="PANTHER" id="PTHR10744:SF9">
    <property type="entry name" value="40S RIBOSOMAL PROTEIN S11-RELATED"/>
    <property type="match status" value="1"/>
</dbReference>
<keyword evidence="3" id="KW-0687">Ribonucleoprotein</keyword>
<dbReference type="PRINTS" id="PR00973">
    <property type="entry name" value="RIBOSOMALS17"/>
</dbReference>
<evidence type="ECO:0000313" key="4">
    <source>
        <dbReference type="EMBL" id="ELK15241.1"/>
    </source>
</evidence>
<dbReference type="Proteomes" id="UP000010552">
    <property type="component" value="Unassembled WGS sequence"/>
</dbReference>
<accession>L5KW73</accession>
<dbReference type="STRING" id="9402.L5KW73"/>
<dbReference type="InParanoid" id="L5KW73"/>
<dbReference type="CDD" id="cd00364">
    <property type="entry name" value="Ribosomal_uS17"/>
    <property type="match status" value="1"/>
</dbReference>
<dbReference type="AlphaFoldDB" id="L5KW73"/>
<comment type="similarity">
    <text evidence="1">Belongs to the universal ribosomal protein uS17 family.</text>
</comment>
<dbReference type="GO" id="GO:0006412">
    <property type="term" value="P:translation"/>
    <property type="evidence" value="ECO:0007669"/>
    <property type="project" value="InterPro"/>
</dbReference>
<evidence type="ECO:0000256" key="2">
    <source>
        <dbReference type="ARBA" id="ARBA00022980"/>
    </source>
</evidence>
<reference evidence="5" key="1">
    <citation type="journal article" date="2013" name="Science">
        <title>Comparative analysis of bat genomes provides insight into the evolution of flight and immunity.</title>
        <authorList>
            <person name="Zhang G."/>
            <person name="Cowled C."/>
            <person name="Shi Z."/>
            <person name="Huang Z."/>
            <person name="Bishop-Lilly K.A."/>
            <person name="Fang X."/>
            <person name="Wynne J.W."/>
            <person name="Xiong Z."/>
            <person name="Baker M.L."/>
            <person name="Zhao W."/>
            <person name="Tachedjian M."/>
            <person name="Zhu Y."/>
            <person name="Zhou P."/>
            <person name="Jiang X."/>
            <person name="Ng J."/>
            <person name="Yang L."/>
            <person name="Wu L."/>
            <person name="Xiao J."/>
            <person name="Feng Y."/>
            <person name="Chen Y."/>
            <person name="Sun X."/>
            <person name="Zhang Y."/>
            <person name="Marsh G.A."/>
            <person name="Crameri G."/>
            <person name="Broder C.C."/>
            <person name="Frey K.G."/>
            <person name="Wang L.F."/>
            <person name="Wang J."/>
        </authorList>
    </citation>
    <scope>NUCLEOTIDE SEQUENCE [LARGE SCALE GENOMIC DNA]</scope>
</reference>
<dbReference type="InterPro" id="IPR000266">
    <property type="entry name" value="Ribosomal_uS17"/>
</dbReference>
<dbReference type="Pfam" id="PF00366">
    <property type="entry name" value="Ribosomal_S17"/>
    <property type="match status" value="1"/>
</dbReference>
<protein>
    <submittedName>
        <fullName evidence="4">40S ribosomal protein S11</fullName>
    </submittedName>
</protein>